<dbReference type="InterPro" id="IPR037026">
    <property type="entry name" value="Vgr_OB-fold_dom_sf"/>
</dbReference>
<evidence type="ECO:0000313" key="3">
    <source>
        <dbReference type="Proteomes" id="UP000225972"/>
    </source>
</evidence>
<dbReference type="AlphaFoldDB" id="A0A238J995"/>
<gene>
    <name evidence="2" type="ORF">TRP8649_01394</name>
</gene>
<dbReference type="Proteomes" id="UP000225972">
    <property type="component" value="Unassembled WGS sequence"/>
</dbReference>
<keyword evidence="3" id="KW-1185">Reference proteome</keyword>
<accession>A0A238J995</accession>
<dbReference type="InterPro" id="IPR006531">
    <property type="entry name" value="Gp5/Vgr_OB"/>
</dbReference>
<dbReference type="Gene3D" id="2.40.50.230">
    <property type="entry name" value="Gp5 N-terminal domain"/>
    <property type="match status" value="1"/>
</dbReference>
<dbReference type="Pfam" id="PF04717">
    <property type="entry name" value="Phage_base_V"/>
    <property type="match status" value="1"/>
</dbReference>
<evidence type="ECO:0000259" key="1">
    <source>
        <dbReference type="Pfam" id="PF04717"/>
    </source>
</evidence>
<proteinExistence type="predicted"/>
<sequence length="135" mass="14510">MSEFALSQIMQAIERMVRVATVSRRQGDRVKVMWADGAESAWLKLAQLGSNEQKFWIPQNEGDQVLVLSPGGDTTQGIVYPGPFIGGAPGQNFHGDFTFQGTVQGQGDVVASDISLVEHVHKDVTPGASDTGKPK</sequence>
<dbReference type="RefSeq" id="WP_166652652.1">
    <property type="nucleotide sequence ID" value="NZ_FXXP01000001.1"/>
</dbReference>
<evidence type="ECO:0000313" key="2">
    <source>
        <dbReference type="EMBL" id="SMX27291.1"/>
    </source>
</evidence>
<feature type="domain" description="Gp5/Type VI secretion system Vgr protein OB-fold" evidence="1">
    <location>
        <begin position="29"/>
        <end position="82"/>
    </location>
</feature>
<name>A0A238J995_9RHOB</name>
<organism evidence="2 3">
    <name type="scientific">Pelagimonas phthalicica</name>
    <dbReference type="NCBI Taxonomy" id="1037362"/>
    <lineage>
        <taxon>Bacteria</taxon>
        <taxon>Pseudomonadati</taxon>
        <taxon>Pseudomonadota</taxon>
        <taxon>Alphaproteobacteria</taxon>
        <taxon>Rhodobacterales</taxon>
        <taxon>Roseobacteraceae</taxon>
        <taxon>Pelagimonas</taxon>
    </lineage>
</organism>
<protein>
    <submittedName>
        <fullName evidence="2">Phage-related baseplate assembly protein</fullName>
    </submittedName>
</protein>
<dbReference type="EMBL" id="FXXP01000001">
    <property type="protein sequence ID" value="SMX27291.1"/>
    <property type="molecule type" value="Genomic_DNA"/>
</dbReference>
<reference evidence="3" key="1">
    <citation type="submission" date="2017-05" db="EMBL/GenBank/DDBJ databases">
        <authorList>
            <person name="Rodrigo-Torres L."/>
            <person name="Arahal R. D."/>
            <person name="Lucena T."/>
        </authorList>
    </citation>
    <scope>NUCLEOTIDE SEQUENCE [LARGE SCALE GENOMIC DNA]</scope>
    <source>
        <strain evidence="3">CECT 8649</strain>
    </source>
</reference>